<name>K1R3E9_MAGGI</name>
<reference evidence="2" key="1">
    <citation type="journal article" date="2012" name="Nature">
        <title>The oyster genome reveals stress adaptation and complexity of shell formation.</title>
        <authorList>
            <person name="Zhang G."/>
            <person name="Fang X."/>
            <person name="Guo X."/>
            <person name="Li L."/>
            <person name="Luo R."/>
            <person name="Xu F."/>
            <person name="Yang P."/>
            <person name="Zhang L."/>
            <person name="Wang X."/>
            <person name="Qi H."/>
            <person name="Xiong Z."/>
            <person name="Que H."/>
            <person name="Xie Y."/>
            <person name="Holland P.W."/>
            <person name="Paps J."/>
            <person name="Zhu Y."/>
            <person name="Wu F."/>
            <person name="Chen Y."/>
            <person name="Wang J."/>
            <person name="Peng C."/>
            <person name="Meng J."/>
            <person name="Yang L."/>
            <person name="Liu J."/>
            <person name="Wen B."/>
            <person name="Zhang N."/>
            <person name="Huang Z."/>
            <person name="Zhu Q."/>
            <person name="Feng Y."/>
            <person name="Mount A."/>
            <person name="Hedgecock D."/>
            <person name="Xu Z."/>
            <person name="Liu Y."/>
            <person name="Domazet-Loso T."/>
            <person name="Du Y."/>
            <person name="Sun X."/>
            <person name="Zhang S."/>
            <person name="Liu B."/>
            <person name="Cheng P."/>
            <person name="Jiang X."/>
            <person name="Li J."/>
            <person name="Fan D."/>
            <person name="Wang W."/>
            <person name="Fu W."/>
            <person name="Wang T."/>
            <person name="Wang B."/>
            <person name="Zhang J."/>
            <person name="Peng Z."/>
            <person name="Li Y."/>
            <person name="Li N."/>
            <person name="Wang J."/>
            <person name="Chen M."/>
            <person name="He Y."/>
            <person name="Tan F."/>
            <person name="Song X."/>
            <person name="Zheng Q."/>
            <person name="Huang R."/>
            <person name="Yang H."/>
            <person name="Du X."/>
            <person name="Chen L."/>
            <person name="Yang M."/>
            <person name="Gaffney P.M."/>
            <person name="Wang S."/>
            <person name="Luo L."/>
            <person name="She Z."/>
            <person name="Ming Y."/>
            <person name="Huang W."/>
            <person name="Zhang S."/>
            <person name="Huang B."/>
            <person name="Zhang Y."/>
            <person name="Qu T."/>
            <person name="Ni P."/>
            <person name="Miao G."/>
            <person name="Wang J."/>
            <person name="Wang Q."/>
            <person name="Steinberg C.E."/>
            <person name="Wang H."/>
            <person name="Li N."/>
            <person name="Qian L."/>
            <person name="Zhang G."/>
            <person name="Li Y."/>
            <person name="Yang H."/>
            <person name="Liu X."/>
            <person name="Wang J."/>
            <person name="Yin Y."/>
            <person name="Wang J."/>
        </authorList>
    </citation>
    <scope>NUCLEOTIDE SEQUENCE [LARGE SCALE GENOMIC DNA]</scope>
    <source>
        <strain evidence="2">05x7-T-G4-1.051#20</strain>
    </source>
</reference>
<dbReference type="EMBL" id="JH815727">
    <property type="protein sequence ID" value="EKC35675.1"/>
    <property type="molecule type" value="Genomic_DNA"/>
</dbReference>
<dbReference type="AlphaFoldDB" id="K1R3E9"/>
<dbReference type="InParanoid" id="K1R3E9"/>
<feature type="compositionally biased region" description="Polar residues" evidence="1">
    <location>
        <begin position="107"/>
        <end position="122"/>
    </location>
</feature>
<sequence length="190" mass="20979">MYKTPLFDTWACLPDSQLSDWDIRPGNTDADSQSDVDSLSDGSSVNSPSNGGTSNGCIIISDSDDFEFPRNRTASDNTLHVCKEHNLQACSLDSVDRLLMESDADKTLTNSPPTTGSSSKHNPPTEKKRKPFKSSDKVSTQRRRKDGVCHPPSYVEKNPLPAGRKRETSSMVNPYGKDAFSWSDDDDFQL</sequence>
<feature type="region of interest" description="Disordered" evidence="1">
    <location>
        <begin position="22"/>
        <end position="58"/>
    </location>
</feature>
<proteinExistence type="predicted"/>
<feature type="region of interest" description="Disordered" evidence="1">
    <location>
        <begin position="105"/>
        <end position="190"/>
    </location>
</feature>
<protein>
    <submittedName>
        <fullName evidence="2">Uncharacterized protein</fullName>
    </submittedName>
</protein>
<feature type="compositionally biased region" description="Low complexity" evidence="1">
    <location>
        <begin position="31"/>
        <end position="56"/>
    </location>
</feature>
<gene>
    <name evidence="2" type="ORF">CGI_10010954</name>
</gene>
<accession>K1R3E9</accession>
<evidence type="ECO:0000256" key="1">
    <source>
        <dbReference type="SAM" id="MobiDB-lite"/>
    </source>
</evidence>
<organism evidence="2">
    <name type="scientific">Magallana gigas</name>
    <name type="common">Pacific oyster</name>
    <name type="synonym">Crassostrea gigas</name>
    <dbReference type="NCBI Taxonomy" id="29159"/>
    <lineage>
        <taxon>Eukaryota</taxon>
        <taxon>Metazoa</taxon>
        <taxon>Spiralia</taxon>
        <taxon>Lophotrochozoa</taxon>
        <taxon>Mollusca</taxon>
        <taxon>Bivalvia</taxon>
        <taxon>Autobranchia</taxon>
        <taxon>Pteriomorphia</taxon>
        <taxon>Ostreida</taxon>
        <taxon>Ostreoidea</taxon>
        <taxon>Ostreidae</taxon>
        <taxon>Magallana</taxon>
    </lineage>
</organism>
<evidence type="ECO:0000313" key="2">
    <source>
        <dbReference type="EMBL" id="EKC35675.1"/>
    </source>
</evidence>
<dbReference type="HOGENOM" id="CLU_1429304_0_0_1"/>